<keyword evidence="1" id="KW-0808">Transferase</keyword>
<dbReference type="InterPro" id="IPR016181">
    <property type="entry name" value="Acyl_CoA_acyltransferase"/>
</dbReference>
<protein>
    <submittedName>
        <fullName evidence="4">Ribosomal protein S18 acetylase RimI-like enzyme</fullName>
    </submittedName>
</protein>
<evidence type="ECO:0000313" key="4">
    <source>
        <dbReference type="EMBL" id="MBM7589128.1"/>
    </source>
</evidence>
<evidence type="ECO:0000313" key="5">
    <source>
        <dbReference type="Proteomes" id="UP000717624"/>
    </source>
</evidence>
<keyword evidence="5" id="KW-1185">Reference proteome</keyword>
<dbReference type="SUPFAM" id="SSF55729">
    <property type="entry name" value="Acyl-CoA N-acyltransferases (Nat)"/>
    <property type="match status" value="1"/>
</dbReference>
<proteinExistence type="predicted"/>
<dbReference type="InterPro" id="IPR000182">
    <property type="entry name" value="GNAT_dom"/>
</dbReference>
<dbReference type="InterPro" id="IPR050832">
    <property type="entry name" value="Bact_Acetyltransf"/>
</dbReference>
<dbReference type="CDD" id="cd04301">
    <property type="entry name" value="NAT_SF"/>
    <property type="match status" value="1"/>
</dbReference>
<keyword evidence="2" id="KW-0012">Acyltransferase</keyword>
<dbReference type="AlphaFoldDB" id="A0A939BR61"/>
<organism evidence="4 5">
    <name type="scientific">Brevibacillus fulvus</name>
    <dbReference type="NCBI Taxonomy" id="1125967"/>
    <lineage>
        <taxon>Bacteria</taxon>
        <taxon>Bacillati</taxon>
        <taxon>Bacillota</taxon>
        <taxon>Bacilli</taxon>
        <taxon>Bacillales</taxon>
        <taxon>Paenibacillaceae</taxon>
        <taxon>Brevibacillus</taxon>
    </lineage>
</organism>
<accession>A0A939BR61</accession>
<sequence length="171" mass="20298">MEFRAAEVGEFAAIFDLYRASKQHLRSKQIKQWDFFYPNRFVIKDDLRRRALMVLWHDCQLIGAVCLDQRQAKQYAAVKWIFEEEKAAVIHRLVVHPDHQGRGWGKQLLRFCEMFASERGFASIRLDAYSGNRAAIALYEMFGYQKTGEIRFPLRRLPYFCYEKAIHADKR</sequence>
<reference evidence="4" key="1">
    <citation type="submission" date="2021-01" db="EMBL/GenBank/DDBJ databases">
        <title>Genomic Encyclopedia of Type Strains, Phase IV (KMG-IV): sequencing the most valuable type-strain genomes for metagenomic binning, comparative biology and taxonomic classification.</title>
        <authorList>
            <person name="Goeker M."/>
        </authorList>
    </citation>
    <scope>NUCLEOTIDE SEQUENCE</scope>
    <source>
        <strain evidence="4">DSM 25523</strain>
    </source>
</reference>
<dbReference type="Proteomes" id="UP000717624">
    <property type="component" value="Unassembled WGS sequence"/>
</dbReference>
<dbReference type="EMBL" id="JAFBEB010000002">
    <property type="protein sequence ID" value="MBM7589128.1"/>
    <property type="molecule type" value="Genomic_DNA"/>
</dbReference>
<dbReference type="Gene3D" id="3.40.630.30">
    <property type="match status" value="1"/>
</dbReference>
<dbReference type="PANTHER" id="PTHR43877:SF2">
    <property type="entry name" value="AMINOALKYLPHOSPHONATE N-ACETYLTRANSFERASE-RELATED"/>
    <property type="match status" value="1"/>
</dbReference>
<keyword evidence="4" id="KW-0687">Ribonucleoprotein</keyword>
<dbReference type="RefSeq" id="WP_204516867.1">
    <property type="nucleotide sequence ID" value="NZ_BAABIN010000015.1"/>
</dbReference>
<keyword evidence="4" id="KW-0689">Ribosomal protein</keyword>
<evidence type="ECO:0000259" key="3">
    <source>
        <dbReference type="PROSITE" id="PS51186"/>
    </source>
</evidence>
<comment type="caution">
    <text evidence="4">The sequence shown here is derived from an EMBL/GenBank/DDBJ whole genome shotgun (WGS) entry which is preliminary data.</text>
</comment>
<dbReference type="Pfam" id="PF00583">
    <property type="entry name" value="Acetyltransf_1"/>
    <property type="match status" value="1"/>
</dbReference>
<dbReference type="PANTHER" id="PTHR43877">
    <property type="entry name" value="AMINOALKYLPHOSPHONATE N-ACETYLTRANSFERASE-RELATED-RELATED"/>
    <property type="match status" value="1"/>
</dbReference>
<evidence type="ECO:0000256" key="1">
    <source>
        <dbReference type="ARBA" id="ARBA00022679"/>
    </source>
</evidence>
<gene>
    <name evidence="4" type="ORF">JOD01_000726</name>
</gene>
<dbReference type="GO" id="GO:0005840">
    <property type="term" value="C:ribosome"/>
    <property type="evidence" value="ECO:0007669"/>
    <property type="project" value="UniProtKB-KW"/>
</dbReference>
<dbReference type="PROSITE" id="PS51186">
    <property type="entry name" value="GNAT"/>
    <property type="match status" value="1"/>
</dbReference>
<feature type="domain" description="N-acetyltransferase" evidence="3">
    <location>
        <begin position="1"/>
        <end position="169"/>
    </location>
</feature>
<dbReference type="GO" id="GO:0016747">
    <property type="term" value="F:acyltransferase activity, transferring groups other than amino-acyl groups"/>
    <property type="evidence" value="ECO:0007669"/>
    <property type="project" value="InterPro"/>
</dbReference>
<name>A0A939BR61_9BACL</name>
<evidence type="ECO:0000256" key="2">
    <source>
        <dbReference type="ARBA" id="ARBA00023315"/>
    </source>
</evidence>